<dbReference type="Proteomes" id="UP000054270">
    <property type="component" value="Unassembled WGS sequence"/>
</dbReference>
<evidence type="ECO:0000313" key="3">
    <source>
        <dbReference type="Proteomes" id="UP000054270"/>
    </source>
</evidence>
<evidence type="ECO:0000256" key="1">
    <source>
        <dbReference type="SAM" id="Phobius"/>
    </source>
</evidence>
<evidence type="ECO:0000313" key="2">
    <source>
        <dbReference type="EMBL" id="KJA23159.1"/>
    </source>
</evidence>
<proteinExistence type="predicted"/>
<keyword evidence="1" id="KW-0812">Transmembrane</keyword>
<reference evidence="3" key="1">
    <citation type="submission" date="2014-04" db="EMBL/GenBank/DDBJ databases">
        <title>Evolutionary Origins and Diversification of the Mycorrhizal Mutualists.</title>
        <authorList>
            <consortium name="DOE Joint Genome Institute"/>
            <consortium name="Mycorrhizal Genomics Consortium"/>
            <person name="Kohler A."/>
            <person name="Kuo A."/>
            <person name="Nagy L.G."/>
            <person name="Floudas D."/>
            <person name="Copeland A."/>
            <person name="Barry K.W."/>
            <person name="Cichocki N."/>
            <person name="Veneault-Fourrey C."/>
            <person name="LaButti K."/>
            <person name="Lindquist E.A."/>
            <person name="Lipzen A."/>
            <person name="Lundell T."/>
            <person name="Morin E."/>
            <person name="Murat C."/>
            <person name="Riley R."/>
            <person name="Ohm R."/>
            <person name="Sun H."/>
            <person name="Tunlid A."/>
            <person name="Henrissat B."/>
            <person name="Grigoriev I.V."/>
            <person name="Hibbett D.S."/>
            <person name="Martin F."/>
        </authorList>
    </citation>
    <scope>NUCLEOTIDE SEQUENCE [LARGE SCALE GENOMIC DNA]</scope>
    <source>
        <strain evidence="3">FD-334 SS-4</strain>
    </source>
</reference>
<keyword evidence="1" id="KW-1133">Transmembrane helix</keyword>
<feature type="transmembrane region" description="Helical" evidence="1">
    <location>
        <begin position="33"/>
        <end position="54"/>
    </location>
</feature>
<gene>
    <name evidence="2" type="ORF">HYPSUDRAFT_604881</name>
</gene>
<organism evidence="2 3">
    <name type="scientific">Hypholoma sublateritium (strain FD-334 SS-4)</name>
    <dbReference type="NCBI Taxonomy" id="945553"/>
    <lineage>
        <taxon>Eukaryota</taxon>
        <taxon>Fungi</taxon>
        <taxon>Dikarya</taxon>
        <taxon>Basidiomycota</taxon>
        <taxon>Agaricomycotina</taxon>
        <taxon>Agaricomycetes</taxon>
        <taxon>Agaricomycetidae</taxon>
        <taxon>Agaricales</taxon>
        <taxon>Agaricineae</taxon>
        <taxon>Strophariaceae</taxon>
        <taxon>Hypholoma</taxon>
    </lineage>
</organism>
<protein>
    <submittedName>
        <fullName evidence="2">Uncharacterized protein</fullName>
    </submittedName>
</protein>
<sequence length="90" mass="10483">MRGDADRKPAFAFSDRRTIRRWPIDVHWHTPQFAVGICAGGYIYPLAIFIFWNIKNGPAEIPWKKMLRQSKCRCTSSLKSGRLRPRVHTV</sequence>
<name>A0A0D2NWM7_HYPSF</name>
<dbReference type="AlphaFoldDB" id="A0A0D2NWM7"/>
<keyword evidence="1" id="KW-0472">Membrane</keyword>
<accession>A0A0D2NWM7</accession>
<dbReference type="EMBL" id="KN817545">
    <property type="protein sequence ID" value="KJA23159.1"/>
    <property type="molecule type" value="Genomic_DNA"/>
</dbReference>
<keyword evidence="3" id="KW-1185">Reference proteome</keyword>